<evidence type="ECO:0000256" key="12">
    <source>
        <dbReference type="ARBA" id="ARBA00023136"/>
    </source>
</evidence>
<dbReference type="Proteomes" id="UP000831304">
    <property type="component" value="Chromosome"/>
</dbReference>
<keyword evidence="5" id="KW-0444">Lipid biosynthesis</keyword>
<evidence type="ECO:0000256" key="6">
    <source>
        <dbReference type="ARBA" id="ARBA00022519"/>
    </source>
</evidence>
<dbReference type="PANTHER" id="PTHR30561:SF1">
    <property type="entry name" value="MULTIDRUG TRANSPORTER EMRE"/>
    <property type="match status" value="1"/>
</dbReference>
<accession>A0ABY4AXA6</accession>
<evidence type="ECO:0000256" key="5">
    <source>
        <dbReference type="ARBA" id="ARBA00022516"/>
    </source>
</evidence>
<protein>
    <submittedName>
        <fullName evidence="15">EamA family transporter</fullName>
    </submittedName>
</protein>
<keyword evidence="16" id="KW-1185">Reference proteome</keyword>
<keyword evidence="9" id="KW-0448">Lipopolysaccharide biosynthesis</keyword>
<dbReference type="PANTHER" id="PTHR30561">
    <property type="entry name" value="SMR FAMILY PROTON-DEPENDENT DRUG EFFLUX TRANSPORTER SUGE"/>
    <property type="match status" value="1"/>
</dbReference>
<evidence type="ECO:0000259" key="14">
    <source>
        <dbReference type="Pfam" id="PF00892"/>
    </source>
</evidence>
<evidence type="ECO:0000256" key="3">
    <source>
        <dbReference type="ARBA" id="ARBA00022448"/>
    </source>
</evidence>
<keyword evidence="11" id="KW-0443">Lipid metabolism</keyword>
<evidence type="ECO:0000256" key="1">
    <source>
        <dbReference type="ARBA" id="ARBA00004651"/>
    </source>
</evidence>
<keyword evidence="12 13" id="KW-0472">Membrane</keyword>
<evidence type="ECO:0000256" key="7">
    <source>
        <dbReference type="ARBA" id="ARBA00022556"/>
    </source>
</evidence>
<evidence type="ECO:0000256" key="8">
    <source>
        <dbReference type="ARBA" id="ARBA00022692"/>
    </source>
</evidence>
<dbReference type="Gene3D" id="1.10.3730.20">
    <property type="match status" value="2"/>
</dbReference>
<dbReference type="Pfam" id="PF00892">
    <property type="entry name" value="EamA"/>
    <property type="match status" value="1"/>
</dbReference>
<feature type="domain" description="EamA" evidence="14">
    <location>
        <begin position="169"/>
        <end position="303"/>
    </location>
</feature>
<comment type="subcellular location">
    <subcellularLocation>
        <location evidence="1">Cell membrane</location>
        <topology evidence="1">Multi-pass membrane protein</topology>
    </subcellularLocation>
</comment>
<evidence type="ECO:0000256" key="4">
    <source>
        <dbReference type="ARBA" id="ARBA00022475"/>
    </source>
</evidence>
<keyword evidence="3" id="KW-0813">Transport</keyword>
<gene>
    <name evidence="15" type="ORF">MTP13_06705</name>
</gene>
<dbReference type="InterPro" id="IPR000620">
    <property type="entry name" value="EamA_dom"/>
</dbReference>
<proteinExistence type="inferred from homology"/>
<evidence type="ECO:0000256" key="9">
    <source>
        <dbReference type="ARBA" id="ARBA00022985"/>
    </source>
</evidence>
<keyword evidence="8 13" id="KW-0812">Transmembrane</keyword>
<feature type="transmembrane region" description="Helical" evidence="13">
    <location>
        <begin position="199"/>
        <end position="216"/>
    </location>
</feature>
<evidence type="ECO:0000256" key="2">
    <source>
        <dbReference type="ARBA" id="ARBA00007362"/>
    </source>
</evidence>
<dbReference type="RefSeq" id="WP_243570295.1">
    <property type="nucleotide sequence ID" value="NZ_BAAARD010000001.1"/>
</dbReference>
<evidence type="ECO:0000313" key="15">
    <source>
        <dbReference type="EMBL" id="UOE27464.1"/>
    </source>
</evidence>
<feature type="transmembrane region" description="Helical" evidence="13">
    <location>
        <begin position="63"/>
        <end position="81"/>
    </location>
</feature>
<dbReference type="EMBL" id="CP094533">
    <property type="protein sequence ID" value="UOE27464.1"/>
    <property type="molecule type" value="Genomic_DNA"/>
</dbReference>
<comment type="similarity">
    <text evidence="2">Belongs to the EamA transporter family.</text>
</comment>
<feature type="transmembrane region" description="Helical" evidence="13">
    <location>
        <begin position="263"/>
        <end position="281"/>
    </location>
</feature>
<evidence type="ECO:0000256" key="13">
    <source>
        <dbReference type="SAM" id="Phobius"/>
    </source>
</evidence>
<feature type="transmembrane region" description="Helical" evidence="13">
    <location>
        <begin position="236"/>
        <end position="257"/>
    </location>
</feature>
<keyword evidence="10 13" id="KW-1133">Transmembrane helix</keyword>
<evidence type="ECO:0000313" key="16">
    <source>
        <dbReference type="Proteomes" id="UP000831304"/>
    </source>
</evidence>
<organism evidence="15 16">
    <name type="scientific">Agromyces soli</name>
    <dbReference type="NCBI Taxonomy" id="659012"/>
    <lineage>
        <taxon>Bacteria</taxon>
        <taxon>Bacillati</taxon>
        <taxon>Actinomycetota</taxon>
        <taxon>Actinomycetes</taxon>
        <taxon>Micrococcales</taxon>
        <taxon>Microbacteriaceae</taxon>
        <taxon>Agromyces</taxon>
    </lineage>
</organism>
<keyword evidence="7" id="KW-0441">Lipid A biosynthesis</keyword>
<name>A0ABY4AXA6_9MICO</name>
<feature type="transmembrane region" description="Helical" evidence="13">
    <location>
        <begin position="170"/>
        <end position="187"/>
    </location>
</feature>
<sequence>MSPTALALVLAAAVCHAAWNILAHGVSRIGVPFLWWGAVAATLVWLPLVPATGGLGEARPEEFALGVGVSALLHCGYMIVLQRGYAGGRLSTVYATARGTGPTLTVIVAVTLLGERPSPAAFAGIAVILAGIVAIGMLDRGRGSTSTPLAGARAAAVAPSPRRRPRLDPGIAWGLATGVAIAIYTVWDAHAVREWAVPPVAYMVGCTLGEIVLYAAMLGRRRRELLPVARRHWPRILLFGALSPLSYILVLVAVTMAPVALVAPMREVSVVLVSLFGAIVLREGRPGWRLAASALVVGGIALLAI</sequence>
<keyword evidence="6" id="KW-0997">Cell inner membrane</keyword>
<evidence type="ECO:0000256" key="10">
    <source>
        <dbReference type="ARBA" id="ARBA00022989"/>
    </source>
</evidence>
<feature type="transmembrane region" description="Helical" evidence="13">
    <location>
        <begin position="33"/>
        <end position="51"/>
    </location>
</feature>
<evidence type="ECO:0000256" key="11">
    <source>
        <dbReference type="ARBA" id="ARBA00023098"/>
    </source>
</evidence>
<reference evidence="15 16" key="1">
    <citation type="submission" date="2022-03" db="EMBL/GenBank/DDBJ databases">
        <title>Agromyces sp. isolated from the gut of P. brevitarsis seulensis larvae.</title>
        <authorList>
            <person name="Won M."/>
            <person name="Kwon S.-W."/>
        </authorList>
    </citation>
    <scope>NUCLEOTIDE SEQUENCE [LARGE SCALE GENOMIC DNA]</scope>
    <source>
        <strain evidence="15 16">KACC 16215</strain>
    </source>
</reference>
<dbReference type="InterPro" id="IPR037185">
    <property type="entry name" value="EmrE-like"/>
</dbReference>
<feature type="transmembrane region" description="Helical" evidence="13">
    <location>
        <begin position="120"/>
        <end position="138"/>
    </location>
</feature>
<dbReference type="SUPFAM" id="SSF103481">
    <property type="entry name" value="Multidrug resistance efflux transporter EmrE"/>
    <property type="match status" value="2"/>
</dbReference>
<keyword evidence="4" id="KW-1003">Cell membrane</keyword>
<dbReference type="InterPro" id="IPR000390">
    <property type="entry name" value="Small_drug/metabolite_transptr"/>
</dbReference>